<proteinExistence type="predicted"/>
<evidence type="ECO:0000313" key="1">
    <source>
        <dbReference type="EMBL" id="KAJ9661328.1"/>
    </source>
</evidence>
<evidence type="ECO:0000313" key="2">
    <source>
        <dbReference type="Proteomes" id="UP001172386"/>
    </source>
</evidence>
<dbReference type="EMBL" id="JAPDRQ010000024">
    <property type="protein sequence ID" value="KAJ9661328.1"/>
    <property type="molecule type" value="Genomic_DNA"/>
</dbReference>
<reference evidence="1" key="1">
    <citation type="submission" date="2022-10" db="EMBL/GenBank/DDBJ databases">
        <title>Culturing micro-colonial fungi from biological soil crusts in the Mojave desert and describing Neophaeococcomyces mojavensis, and introducing the new genera and species Taxawa tesnikishii.</title>
        <authorList>
            <person name="Kurbessoian T."/>
            <person name="Stajich J.E."/>
        </authorList>
    </citation>
    <scope>NUCLEOTIDE SEQUENCE</scope>
    <source>
        <strain evidence="1">JES_112</strain>
    </source>
</reference>
<organism evidence="1 2">
    <name type="scientific">Neophaeococcomyces mojaviensis</name>
    <dbReference type="NCBI Taxonomy" id="3383035"/>
    <lineage>
        <taxon>Eukaryota</taxon>
        <taxon>Fungi</taxon>
        <taxon>Dikarya</taxon>
        <taxon>Ascomycota</taxon>
        <taxon>Pezizomycotina</taxon>
        <taxon>Eurotiomycetes</taxon>
        <taxon>Chaetothyriomycetidae</taxon>
        <taxon>Chaetothyriales</taxon>
        <taxon>Chaetothyriales incertae sedis</taxon>
        <taxon>Neophaeococcomyces</taxon>
    </lineage>
</organism>
<accession>A0ACC3AFV6</accession>
<comment type="caution">
    <text evidence="1">The sequence shown here is derived from an EMBL/GenBank/DDBJ whole genome shotgun (WGS) entry which is preliminary data.</text>
</comment>
<protein>
    <submittedName>
        <fullName evidence="1">Uncharacterized protein</fullName>
    </submittedName>
</protein>
<name>A0ACC3AFV6_9EURO</name>
<sequence length="463" mass="51881">MSGADLGLLRSGERQHISGRSSQSGLSEGQPRDYEQRQTPSDNITHPHLPAFWDNLSKIHLTTAALQEIDRRNSANIIQPRWPLTRGLVRREKDSKAIVFADTYTRHCDASITNNLRRFARQGGPDMSEVRERPGPVSGLLRATCSEQTQDVKDVLSGEPSMPVSSARKTGPYDRNFQQHLIDHNVFPAGYRHPDGWIPQLPSNWVEINERLRRPRRSLSPLNFTDNDFHEFQAADFDACKEKQVTTSVIPIIEGSIGDAKCTSGGIPFRKLEYLTGDTTKANNPDIYYGARPEQLDRRVREELEGLIVPSTQTDLPICPNFFMAVKGPNGSPFVAMNQACYDGASGERGIHSLQNYGQAQPVFDNQASTITTVYFAGTLKMYTIYRTEATYPDSPPRYYMHRLGSWAMDGDIEMFRAGATAYRNARDWAEERRNEAIEHANRVVAAAAASPIHTTSRAHVGM</sequence>
<gene>
    <name evidence="1" type="ORF">H2198_002071</name>
</gene>
<keyword evidence="2" id="KW-1185">Reference proteome</keyword>
<dbReference type="Proteomes" id="UP001172386">
    <property type="component" value="Unassembled WGS sequence"/>
</dbReference>